<proteinExistence type="predicted"/>
<dbReference type="RefSeq" id="WP_092830733.1">
    <property type="nucleotide sequence ID" value="NZ_FOGS01000015.1"/>
</dbReference>
<keyword evidence="1" id="KW-0812">Transmembrane</keyword>
<evidence type="ECO:0000313" key="3">
    <source>
        <dbReference type="Proteomes" id="UP000198505"/>
    </source>
</evidence>
<dbReference type="Pfam" id="PF06055">
    <property type="entry name" value="ExoD"/>
    <property type="match status" value="1"/>
</dbReference>
<feature type="transmembrane region" description="Helical" evidence="1">
    <location>
        <begin position="166"/>
        <end position="191"/>
    </location>
</feature>
<feature type="transmembrane region" description="Helical" evidence="1">
    <location>
        <begin position="35"/>
        <end position="64"/>
    </location>
</feature>
<organism evidence="2 3">
    <name type="scientific">Vreelandella subterranea</name>
    <dbReference type="NCBI Taxonomy" id="416874"/>
    <lineage>
        <taxon>Bacteria</taxon>
        <taxon>Pseudomonadati</taxon>
        <taxon>Pseudomonadota</taxon>
        <taxon>Gammaproteobacteria</taxon>
        <taxon>Oceanospirillales</taxon>
        <taxon>Halomonadaceae</taxon>
        <taxon>Vreelandella</taxon>
    </lineage>
</organism>
<dbReference type="PANTHER" id="PTHR41795">
    <property type="entry name" value="EXOPOLYSACCHARIDE SYNTHESIS PROTEIN"/>
    <property type="match status" value="1"/>
</dbReference>
<accession>A0A1H9WIM4</accession>
<dbReference type="EMBL" id="FOGS01000015">
    <property type="protein sequence ID" value="SES33313.1"/>
    <property type="molecule type" value="Genomic_DNA"/>
</dbReference>
<dbReference type="AlphaFoldDB" id="A0A1H9WIM4"/>
<name>A0A1H9WIM4_9GAMM</name>
<dbReference type="PANTHER" id="PTHR41795:SF1">
    <property type="entry name" value="EXOPOLYSACCHARIDE SYNTHESIS PROTEIN"/>
    <property type="match status" value="1"/>
</dbReference>
<keyword evidence="1" id="KW-1133">Transmembrane helix</keyword>
<dbReference type="Proteomes" id="UP000198505">
    <property type="component" value="Unassembled WGS sequence"/>
</dbReference>
<evidence type="ECO:0000313" key="2">
    <source>
        <dbReference type="EMBL" id="SES33313.1"/>
    </source>
</evidence>
<reference evidence="3" key="1">
    <citation type="submission" date="2016-10" db="EMBL/GenBank/DDBJ databases">
        <authorList>
            <person name="Varghese N."/>
            <person name="Submissions S."/>
        </authorList>
    </citation>
    <scope>NUCLEOTIDE SEQUENCE [LARGE SCALE GENOMIC DNA]</scope>
    <source>
        <strain evidence="3">CGMCC 1.6495</strain>
    </source>
</reference>
<evidence type="ECO:0000256" key="1">
    <source>
        <dbReference type="SAM" id="Phobius"/>
    </source>
</evidence>
<keyword evidence="3" id="KW-1185">Reference proteome</keyword>
<feature type="transmembrane region" description="Helical" evidence="1">
    <location>
        <begin position="113"/>
        <end position="136"/>
    </location>
</feature>
<keyword evidence="1" id="KW-0472">Membrane</keyword>
<sequence length="203" mass="21338">MSLANVLRALPGSLKNQRPSLSDILDALDERATPLVLMLFAIPAIVPTPGIPAGMVFGTALAFIGMQMAVGAKRIRLPSRIAQLRIGIEQLERVLGKATPHLEKLERRLSARLACLNTPLAIRSIGVVIFIMAVLIALPIPFGNTLPGLAVLILSLGLAQRDGIAVVAGLGLALIAGVVSTAIIGSSWWLIEGFFNGPLITST</sequence>
<protein>
    <submittedName>
        <fullName evidence="2">Uncharacterized conserved protein</fullName>
    </submittedName>
</protein>
<gene>
    <name evidence="2" type="ORF">SAMN04487958_1156</name>
</gene>
<dbReference type="PIRSF" id="PIRSF033239">
    <property type="entry name" value="ExoD"/>
    <property type="match status" value="1"/>
</dbReference>
<dbReference type="STRING" id="416874.SAMN04487958_1156"/>
<dbReference type="InterPro" id="IPR010331">
    <property type="entry name" value="ExoD"/>
</dbReference>